<sequence length="159" mass="17165">MAEPPAFIIGQSAVGRRVALVISDANDLRQVIKMERGNIMTLSYITGLTIGSLVAYLMDTCFGPPFQTKYLCPKPWKSIIIPNTNTTINIITNAMSSTLPTIEKSTTIPKLKTTASILTTVLTSTMLTNSTIYTDLPTTISSKILANVTTSVSNAIVQH</sequence>
<gene>
    <name evidence="1" type="ORF">HZH68_012703</name>
</gene>
<proteinExistence type="predicted"/>
<keyword evidence="2" id="KW-1185">Reference proteome</keyword>
<organism evidence="1 2">
    <name type="scientific">Vespula germanica</name>
    <name type="common">German yellow jacket</name>
    <name type="synonym">Paravespula germanica</name>
    <dbReference type="NCBI Taxonomy" id="30212"/>
    <lineage>
        <taxon>Eukaryota</taxon>
        <taxon>Metazoa</taxon>
        <taxon>Ecdysozoa</taxon>
        <taxon>Arthropoda</taxon>
        <taxon>Hexapoda</taxon>
        <taxon>Insecta</taxon>
        <taxon>Pterygota</taxon>
        <taxon>Neoptera</taxon>
        <taxon>Endopterygota</taxon>
        <taxon>Hymenoptera</taxon>
        <taxon>Apocrita</taxon>
        <taxon>Aculeata</taxon>
        <taxon>Vespoidea</taxon>
        <taxon>Vespidae</taxon>
        <taxon>Vespinae</taxon>
        <taxon>Vespula</taxon>
    </lineage>
</organism>
<evidence type="ECO:0000313" key="1">
    <source>
        <dbReference type="EMBL" id="KAF7388761.1"/>
    </source>
</evidence>
<comment type="caution">
    <text evidence="1">The sequence shown here is derived from an EMBL/GenBank/DDBJ whole genome shotgun (WGS) entry which is preliminary data.</text>
</comment>
<dbReference type="EMBL" id="JACSDZ010000013">
    <property type="protein sequence ID" value="KAF7388761.1"/>
    <property type="molecule type" value="Genomic_DNA"/>
</dbReference>
<name>A0A834JI01_VESGE</name>
<evidence type="ECO:0000313" key="2">
    <source>
        <dbReference type="Proteomes" id="UP000617340"/>
    </source>
</evidence>
<accession>A0A834JI01</accession>
<reference evidence="1" key="1">
    <citation type="journal article" date="2020" name="G3 (Bethesda)">
        <title>High-Quality Assemblies for Three Invasive Social Wasps from the &lt;i&gt;Vespula&lt;/i&gt; Genus.</title>
        <authorList>
            <person name="Harrop T.W.R."/>
            <person name="Guhlin J."/>
            <person name="McLaughlin G.M."/>
            <person name="Permina E."/>
            <person name="Stockwell P."/>
            <person name="Gilligan J."/>
            <person name="Le Lec M.F."/>
            <person name="Gruber M.A.M."/>
            <person name="Quinn O."/>
            <person name="Lovegrove M."/>
            <person name="Duncan E.J."/>
            <person name="Remnant E.J."/>
            <person name="Van Eeckhoven J."/>
            <person name="Graham B."/>
            <person name="Knapp R.A."/>
            <person name="Langford K.W."/>
            <person name="Kronenberg Z."/>
            <person name="Press M.O."/>
            <person name="Eacker S.M."/>
            <person name="Wilson-Rankin E.E."/>
            <person name="Purcell J."/>
            <person name="Lester P.J."/>
            <person name="Dearden P.K."/>
        </authorList>
    </citation>
    <scope>NUCLEOTIDE SEQUENCE</scope>
    <source>
        <strain evidence="1">Linc-1</strain>
    </source>
</reference>
<dbReference type="Proteomes" id="UP000617340">
    <property type="component" value="Unassembled WGS sequence"/>
</dbReference>
<dbReference type="AlphaFoldDB" id="A0A834JI01"/>
<protein>
    <submittedName>
        <fullName evidence="1">Uncharacterized protein</fullName>
    </submittedName>
</protein>